<gene>
    <name evidence="2" type="ORF">LCGC14_0354500</name>
</gene>
<dbReference type="InterPro" id="IPR045455">
    <property type="entry name" value="NrS-1_pol-like_helicase"/>
</dbReference>
<feature type="domain" description="NrS-1 polymerase-like helicase" evidence="1">
    <location>
        <begin position="126"/>
        <end position="230"/>
    </location>
</feature>
<name>A0A0F9T9W3_9ZZZZ</name>
<protein>
    <recommendedName>
        <fullName evidence="1">NrS-1 polymerase-like helicase domain-containing protein</fullName>
    </recommendedName>
</protein>
<dbReference type="Pfam" id="PF19263">
    <property type="entry name" value="DUF5906"/>
    <property type="match status" value="1"/>
</dbReference>
<evidence type="ECO:0000259" key="1">
    <source>
        <dbReference type="Pfam" id="PF19263"/>
    </source>
</evidence>
<dbReference type="Gene3D" id="3.40.50.300">
    <property type="entry name" value="P-loop containing nucleotide triphosphate hydrolases"/>
    <property type="match status" value="1"/>
</dbReference>
<dbReference type="EMBL" id="LAZR01000270">
    <property type="protein sequence ID" value="KKN78020.1"/>
    <property type="molecule type" value="Genomic_DNA"/>
</dbReference>
<proteinExistence type="predicted"/>
<sequence length="401" mass="47120">MKTIPYLRVGTSYYKLVQAPTIAGHFNEILVHWNIETIRQDHGKDYLSKVPKYDGFTCIPSHIDFKQEYKGFYNTYSPLPAVPKEGECTTSLDFVKHIFGKHYELGLDYLQLLYTRPVQVLPILCLVSKERSTGKSTFLKWMKALFENNMTYLTNDSFSSQFNADWANKLLICIDEVLFNKEELTERIKYLSTTNINKLEAKGKDKREVEFFGKFVLCSNNEDNFIKIDGNETRFWVLKIPVLKKEETNFLNQLISEVPAFLFYLRQRQLSTNHTTRMWFTPNQIKTSALKKLVQNNRNRVEKELATILLGAMEQFDIEEIDICPLDALQLLNRTRIKTDLTQLRRLLKRDWKLENKDNSLSYQKLVIWQDASMQLLDAKGRYFVVDKLFLLDNFDESMTD</sequence>
<evidence type="ECO:0000313" key="2">
    <source>
        <dbReference type="EMBL" id="KKN78020.1"/>
    </source>
</evidence>
<reference evidence="2" key="1">
    <citation type="journal article" date="2015" name="Nature">
        <title>Complex archaea that bridge the gap between prokaryotes and eukaryotes.</title>
        <authorList>
            <person name="Spang A."/>
            <person name="Saw J.H."/>
            <person name="Jorgensen S.L."/>
            <person name="Zaremba-Niedzwiedzka K."/>
            <person name="Martijn J."/>
            <person name="Lind A.E."/>
            <person name="van Eijk R."/>
            <person name="Schleper C."/>
            <person name="Guy L."/>
            <person name="Ettema T.J."/>
        </authorList>
    </citation>
    <scope>NUCLEOTIDE SEQUENCE</scope>
</reference>
<accession>A0A0F9T9W3</accession>
<dbReference type="InterPro" id="IPR027417">
    <property type="entry name" value="P-loop_NTPase"/>
</dbReference>
<dbReference type="AlphaFoldDB" id="A0A0F9T9W3"/>
<organism evidence="2">
    <name type="scientific">marine sediment metagenome</name>
    <dbReference type="NCBI Taxonomy" id="412755"/>
    <lineage>
        <taxon>unclassified sequences</taxon>
        <taxon>metagenomes</taxon>
        <taxon>ecological metagenomes</taxon>
    </lineage>
</organism>
<comment type="caution">
    <text evidence="2">The sequence shown here is derived from an EMBL/GenBank/DDBJ whole genome shotgun (WGS) entry which is preliminary data.</text>
</comment>